<name>A0A645E244_9ZZZZ</name>
<proteinExistence type="predicted"/>
<gene>
    <name evidence="1" type="ORF">SDC9_142774</name>
</gene>
<sequence>MGNHTPGPWFVDENNDIWRRDPKELYENGGGVAGDKPLACCYKGWFGEGQTGYPAAANAQLISAAPDLLAALKKALEALERADDYGVPGLGRVIDAADDAIRKADGEGE</sequence>
<comment type="caution">
    <text evidence="1">The sequence shown here is derived from an EMBL/GenBank/DDBJ whole genome shotgun (WGS) entry which is preliminary data.</text>
</comment>
<reference evidence="1" key="1">
    <citation type="submission" date="2019-08" db="EMBL/GenBank/DDBJ databases">
        <authorList>
            <person name="Kucharzyk K."/>
            <person name="Murdoch R.W."/>
            <person name="Higgins S."/>
            <person name="Loffler F."/>
        </authorList>
    </citation>
    <scope>NUCLEOTIDE SEQUENCE</scope>
</reference>
<dbReference type="AlphaFoldDB" id="A0A645E244"/>
<dbReference type="EMBL" id="VSSQ01042095">
    <property type="protein sequence ID" value="MPM95619.1"/>
    <property type="molecule type" value="Genomic_DNA"/>
</dbReference>
<protein>
    <submittedName>
        <fullName evidence="1">Uncharacterized protein</fullName>
    </submittedName>
</protein>
<evidence type="ECO:0000313" key="1">
    <source>
        <dbReference type="EMBL" id="MPM95619.1"/>
    </source>
</evidence>
<accession>A0A645E244</accession>
<organism evidence="1">
    <name type="scientific">bioreactor metagenome</name>
    <dbReference type="NCBI Taxonomy" id="1076179"/>
    <lineage>
        <taxon>unclassified sequences</taxon>
        <taxon>metagenomes</taxon>
        <taxon>ecological metagenomes</taxon>
    </lineage>
</organism>